<dbReference type="AlphaFoldDB" id="D3E2T6"/>
<dbReference type="KEGG" id="mru:mru_0996"/>
<dbReference type="GeneID" id="8770648"/>
<dbReference type="OrthoDB" id="44091at2157"/>
<dbReference type="GO" id="GO:0004113">
    <property type="term" value="F:2',3'-cyclic-nucleotide 3'-phosphodiesterase activity"/>
    <property type="evidence" value="ECO:0007669"/>
    <property type="project" value="InterPro"/>
</dbReference>
<evidence type="ECO:0000256" key="1">
    <source>
        <dbReference type="ARBA" id="ARBA00022801"/>
    </source>
</evidence>
<dbReference type="eggNOG" id="arCOG01736">
    <property type="taxonomic scope" value="Archaea"/>
</dbReference>
<dbReference type="InterPro" id="IPR009097">
    <property type="entry name" value="Cyclic_Pdiesterase"/>
</dbReference>
<dbReference type="SUPFAM" id="SSF55144">
    <property type="entry name" value="LigT-like"/>
    <property type="match status" value="1"/>
</dbReference>
<dbReference type="HAMAP" id="MF_01940">
    <property type="entry name" value="RNA_CPDase"/>
    <property type="match status" value="1"/>
</dbReference>
<dbReference type="PANTHER" id="PTHR35561:SF1">
    <property type="entry name" value="RNA 2',3'-CYCLIC PHOSPHODIESTERASE"/>
    <property type="match status" value="1"/>
</dbReference>
<feature type="short sequence motif" description="HXTX 1" evidence="2">
    <location>
        <begin position="48"/>
        <end position="51"/>
    </location>
</feature>
<proteinExistence type="inferred from homology"/>
<dbReference type="NCBIfam" id="TIGR02258">
    <property type="entry name" value="2_5_ligase"/>
    <property type="match status" value="1"/>
</dbReference>
<sequence>MKANEKETIRSFLAIELDESLVPPILDVQGDFKKTDTKIKYVPAENMHFTLKFFGNIDEDIVEDISGAVEKIIKNYSSFELKIENCGCFPNQKVIKVLWLGIDKDSKITDLQKELDKEFKKLGFKKERNYISHLTIGRVKSPKNKNEIRDVIEKNKNIKIGSMTVNRVCLKKSTLTPQGPIYENIRVFDLE</sequence>
<dbReference type="STRING" id="634498.mru_0996"/>
<keyword evidence="4" id="KW-1185">Reference proteome</keyword>
<protein>
    <recommendedName>
        <fullName evidence="2">RNA 2',3'-cyclic phosphodiesterase</fullName>
        <shortName evidence="2">RNA 2',3'-CPDase</shortName>
        <ecNumber evidence="2">3.1.4.58</ecNumber>
    </recommendedName>
</protein>
<dbReference type="InterPro" id="IPR004175">
    <property type="entry name" value="RNA_CPDase"/>
</dbReference>
<comment type="catalytic activity">
    <reaction evidence="2">
        <text>a 3'-end 2',3'-cyclophospho-ribonucleotide-RNA + H2O = a 3'-end 2'-phospho-ribonucleotide-RNA + H(+)</text>
        <dbReference type="Rhea" id="RHEA:11828"/>
        <dbReference type="Rhea" id="RHEA-COMP:10464"/>
        <dbReference type="Rhea" id="RHEA-COMP:17353"/>
        <dbReference type="ChEBI" id="CHEBI:15377"/>
        <dbReference type="ChEBI" id="CHEBI:15378"/>
        <dbReference type="ChEBI" id="CHEBI:83064"/>
        <dbReference type="ChEBI" id="CHEBI:173113"/>
        <dbReference type="EC" id="3.1.4.58"/>
    </reaction>
</comment>
<dbReference type="PANTHER" id="PTHR35561">
    <property type="entry name" value="RNA 2',3'-CYCLIC PHOSPHODIESTERASE"/>
    <property type="match status" value="1"/>
</dbReference>
<dbReference type="GO" id="GO:0008664">
    <property type="term" value="F:RNA 2',3'-cyclic 3'-phosphodiesterase activity"/>
    <property type="evidence" value="ECO:0007669"/>
    <property type="project" value="UniProtKB-EC"/>
</dbReference>
<keyword evidence="1 2" id="KW-0378">Hydrolase</keyword>
<feature type="active site" description="Proton donor" evidence="2">
    <location>
        <position position="48"/>
    </location>
</feature>
<feature type="short sequence motif" description="HXTX 2" evidence="2">
    <location>
        <begin position="133"/>
        <end position="136"/>
    </location>
</feature>
<dbReference type="PATRIC" id="fig|634498.28.peg.994"/>
<comment type="function">
    <text evidence="2">Hydrolyzes RNA 2',3'-cyclic phosphodiester to an RNA 2'-phosphomonoester.</text>
</comment>
<keyword evidence="3" id="KW-0436">Ligase</keyword>
<evidence type="ECO:0000313" key="4">
    <source>
        <dbReference type="Proteomes" id="UP000008680"/>
    </source>
</evidence>
<dbReference type="Pfam" id="PF13563">
    <property type="entry name" value="2_5_RNA_ligase2"/>
    <property type="match status" value="1"/>
</dbReference>
<gene>
    <name evidence="3" type="primary">ligT</name>
    <name evidence="3" type="ordered locus">mru_0996</name>
</gene>
<feature type="active site" description="Proton acceptor" evidence="2">
    <location>
        <position position="133"/>
    </location>
</feature>
<reference evidence="3 4" key="1">
    <citation type="journal article" date="2010" name="PLoS ONE">
        <title>The genome sequence of the rumen methanogen Methanobrevibacter ruminantium reveals new possibilities for controlling ruminant methane emissions.</title>
        <authorList>
            <person name="Leahy S.C."/>
            <person name="Kelly W.J."/>
            <person name="Altermann E."/>
            <person name="Ronimus R.S."/>
            <person name="Yeoman C.J."/>
            <person name="Pacheco D.M."/>
            <person name="Li D."/>
            <person name="Kong Z."/>
            <person name="McTavish S."/>
            <person name="Sang C."/>
            <person name="Lambie S.C."/>
            <person name="Janssen P.H."/>
            <person name="Dey D."/>
            <person name="Attwood G.T."/>
        </authorList>
    </citation>
    <scope>NUCLEOTIDE SEQUENCE [LARGE SCALE GENOMIC DNA]</scope>
    <source>
        <strain evidence="4">ATCC 35063 / DSM 1093 / JCM 13430 / OCM 146 / M1</strain>
    </source>
</reference>
<dbReference type="EC" id="3.1.4.58" evidence="2"/>
<dbReference type="HOGENOM" id="CLU_081251_3_4_2"/>
<dbReference type="Gene3D" id="3.90.1140.10">
    <property type="entry name" value="Cyclic phosphodiesterase"/>
    <property type="match status" value="1"/>
</dbReference>
<accession>D3E2T6</accession>
<dbReference type="Proteomes" id="UP000008680">
    <property type="component" value="Chromosome"/>
</dbReference>
<evidence type="ECO:0000256" key="2">
    <source>
        <dbReference type="HAMAP-Rule" id="MF_01940"/>
    </source>
</evidence>
<name>D3E2T6_METRM</name>
<dbReference type="RefSeq" id="WP_012955797.1">
    <property type="nucleotide sequence ID" value="NC_013790.1"/>
</dbReference>
<evidence type="ECO:0000313" key="3">
    <source>
        <dbReference type="EMBL" id="ADC46847.1"/>
    </source>
</evidence>
<dbReference type="GO" id="GO:0016874">
    <property type="term" value="F:ligase activity"/>
    <property type="evidence" value="ECO:0007669"/>
    <property type="project" value="UniProtKB-KW"/>
</dbReference>
<dbReference type="EMBL" id="CP001719">
    <property type="protein sequence ID" value="ADC46847.1"/>
    <property type="molecule type" value="Genomic_DNA"/>
</dbReference>
<comment type="similarity">
    <text evidence="2">Belongs to the 2H phosphoesterase superfamily. ThpR family.</text>
</comment>
<organism evidence="3 4">
    <name type="scientific">Methanobrevibacter ruminantium (strain ATCC 35063 / DSM 1093 / JCM 13430 / OCM 146 / M1)</name>
    <name type="common">Methanobacterium ruminantium</name>
    <dbReference type="NCBI Taxonomy" id="634498"/>
    <lineage>
        <taxon>Archaea</taxon>
        <taxon>Methanobacteriati</taxon>
        <taxon>Methanobacteriota</taxon>
        <taxon>Methanomada group</taxon>
        <taxon>Methanobacteria</taxon>
        <taxon>Methanobacteriales</taxon>
        <taxon>Methanobacteriaceae</taxon>
        <taxon>Methanobrevibacter</taxon>
    </lineage>
</organism>